<sequence length="554" mass="62541">MNMTLLFVWFLSFMLPGMVDADMNVITKINGISHYFRVNARSNQVECVPENNYDFDLSENSHLVLAKDYELAIGHFYDDPSLKAWIIDESDDFPTWEVNGIHINYATDLYACGTEAPYSVSVRDDGENCILLDNLWTETRVEPPSITINSTTYFTIRAKESNTGETVYITVDPEGSIVASYDRKRADKLSAFRLDGISLICQEGGYVTIEETYLKLREVFEDKPVEFSITEDDDFFYLNNLEAVGTIYASEIMDNGWSKPLSIEPQEGYHALTDIKVNYVMHEGPFWVQAITEEAAVYYLHADNEFVELVTSDNDASKVNFEREALKMDDAKWITILDDKLKYSLEDDDATWGWTIHDNKNIRLIDVNTQEETKFYACPVDDANVLIISTIKGTEECSELTDLMITDYYLPNKFLKPTKPIIISGELDSGGDEMQSVVLSTDGDQIIVTTESTDKDATKFKDADGRLCVGESHFVSVKDGKLLIGDLEDNATPGWRVAGDAFYFNKNPIMLFVCKSSVVSIEDGNGCVPLSDVVYKNYEEPPPPLPTSKSFNIR</sequence>
<evidence type="ECO:0000313" key="3">
    <source>
        <dbReference type="Proteomes" id="UP000011777"/>
    </source>
</evidence>
<dbReference type="HOGENOM" id="CLU_473782_0_0_1"/>
<comment type="caution">
    <text evidence="2">The sequence shown here is derived from an EMBL/GenBank/DDBJ whole genome shotgun (WGS) entry which is preliminary data.</text>
</comment>
<gene>
    <name evidence="2" type="ORF">G210_1506</name>
</gene>
<organism evidence="2 3">
    <name type="scientific">Candida maltosa (strain Xu316)</name>
    <name type="common">Yeast</name>
    <dbReference type="NCBI Taxonomy" id="1245528"/>
    <lineage>
        <taxon>Eukaryota</taxon>
        <taxon>Fungi</taxon>
        <taxon>Dikarya</taxon>
        <taxon>Ascomycota</taxon>
        <taxon>Saccharomycotina</taxon>
        <taxon>Pichiomycetes</taxon>
        <taxon>Debaryomycetaceae</taxon>
        <taxon>Candida/Lodderomyces clade</taxon>
        <taxon>Candida</taxon>
    </lineage>
</organism>
<keyword evidence="3" id="KW-1185">Reference proteome</keyword>
<dbReference type="OrthoDB" id="4026272at2759"/>
<evidence type="ECO:0000313" key="2">
    <source>
        <dbReference type="EMBL" id="EMG48005.1"/>
    </source>
</evidence>
<keyword evidence="1" id="KW-0732">Signal</keyword>
<proteinExistence type="predicted"/>
<feature type="chain" id="PRO_5004035595" evidence="1">
    <location>
        <begin position="22"/>
        <end position="554"/>
    </location>
</feature>
<feature type="signal peptide" evidence="1">
    <location>
        <begin position="1"/>
        <end position="21"/>
    </location>
</feature>
<feature type="non-terminal residue" evidence="2">
    <location>
        <position position="554"/>
    </location>
</feature>
<evidence type="ECO:0000256" key="1">
    <source>
        <dbReference type="SAM" id="SignalP"/>
    </source>
</evidence>
<dbReference type="EMBL" id="AOGT01001315">
    <property type="protein sequence ID" value="EMG48005.1"/>
    <property type="molecule type" value="Genomic_DNA"/>
</dbReference>
<dbReference type="AlphaFoldDB" id="M3JYF0"/>
<reference evidence="2 3" key="1">
    <citation type="submission" date="2013-02" db="EMBL/GenBank/DDBJ databases">
        <title>Genome sequence of Candida maltosa Xu316, a potential industrial strain for xylitol and ethanol production.</title>
        <authorList>
            <person name="Yu J."/>
            <person name="Wang Q."/>
            <person name="Geng X."/>
            <person name="Bao W."/>
            <person name="He P."/>
            <person name="Cai J."/>
        </authorList>
    </citation>
    <scope>NUCLEOTIDE SEQUENCE [LARGE SCALE GENOMIC DNA]</scope>
    <source>
        <strain evidence="3">Xu316</strain>
    </source>
</reference>
<accession>M3JYF0</accession>
<protein>
    <submittedName>
        <fullName evidence="2">Uncharacterized protein</fullName>
    </submittedName>
</protein>
<dbReference type="STRING" id="1245528.M3JYF0"/>
<name>M3JYF0_CANMX</name>
<dbReference type="Proteomes" id="UP000011777">
    <property type="component" value="Unassembled WGS sequence"/>
</dbReference>